<keyword evidence="1" id="KW-0346">Stress response</keyword>
<keyword evidence="2" id="KW-1185">Reference proteome</keyword>
<name>A0ACC2SFL8_9FUNG</name>
<proteinExistence type="predicted"/>
<comment type="caution">
    <text evidence="1">The sequence shown here is derived from an EMBL/GenBank/DDBJ whole genome shotgun (WGS) entry which is preliminary data.</text>
</comment>
<evidence type="ECO:0000313" key="1">
    <source>
        <dbReference type="EMBL" id="KAJ9061046.1"/>
    </source>
</evidence>
<protein>
    <submittedName>
        <fullName evidence="1">Heat shock cognate 71 kDa protein</fullName>
    </submittedName>
</protein>
<gene>
    <name evidence="1" type="primary">HSPA8_2</name>
    <name evidence="1" type="ORF">DSO57_1024615</name>
</gene>
<dbReference type="Proteomes" id="UP001165960">
    <property type="component" value="Unassembled WGS sequence"/>
</dbReference>
<reference evidence="1" key="1">
    <citation type="submission" date="2022-04" db="EMBL/GenBank/DDBJ databases">
        <title>Genome of the entomopathogenic fungus Entomophthora muscae.</title>
        <authorList>
            <person name="Elya C."/>
            <person name="Lovett B.R."/>
            <person name="Lee E."/>
            <person name="Macias A.M."/>
            <person name="Hajek A.E."/>
            <person name="De Bivort B.L."/>
            <person name="Kasson M.T."/>
            <person name="De Fine Licht H.H."/>
            <person name="Stajich J.E."/>
        </authorList>
    </citation>
    <scope>NUCLEOTIDE SEQUENCE</scope>
    <source>
        <strain evidence="1">Berkeley</strain>
    </source>
</reference>
<accession>A0ACC2SFL8</accession>
<dbReference type="EMBL" id="QTSX02005104">
    <property type="protein sequence ID" value="KAJ9061046.1"/>
    <property type="molecule type" value="Genomic_DNA"/>
</dbReference>
<evidence type="ECO:0000313" key="2">
    <source>
        <dbReference type="Proteomes" id="UP001165960"/>
    </source>
</evidence>
<sequence length="392" mass="44498">MSLGKFTSGIDIGTITTHVSVVKDGRVVSVPSASGKVGFPTLVAFEDTKCLVGETALKYATKEDCIFKLYKKIPVKVDNDSKHPVPEDVNIKFMGKTQRFKVWEMVAAILAQAKKDAERFLGERIKGAVITVPSHFNSTQRRAMIKAAFIANLPVERLLNRTSALMIGNCLELDGYYVIIDFGNTWFQVTVMSREAGEIHVLKDDSIEIGGQSFIIRLMLYYSSLLANQCNFNVMSDKVEFTKLKSACEKAKIDLDFFNEAFVQYHTLEHFISFKIKRKKFEELCASEIKKITEFFYNNALCFKFPIEDFIGVIIAGQSSRMHCFRDLIQYSFPKTHKIIADDSTVAHGAAQLHNGNLKQSMRNLSILFPLSLTQILFMCFYLKESSFRLWK</sequence>
<organism evidence="1 2">
    <name type="scientific">Entomophthora muscae</name>
    <dbReference type="NCBI Taxonomy" id="34485"/>
    <lineage>
        <taxon>Eukaryota</taxon>
        <taxon>Fungi</taxon>
        <taxon>Fungi incertae sedis</taxon>
        <taxon>Zoopagomycota</taxon>
        <taxon>Entomophthoromycotina</taxon>
        <taxon>Entomophthoromycetes</taxon>
        <taxon>Entomophthorales</taxon>
        <taxon>Entomophthoraceae</taxon>
        <taxon>Entomophthora</taxon>
    </lineage>
</organism>